<keyword evidence="9" id="KW-1185">Reference proteome</keyword>
<comment type="caution">
    <text evidence="8">The sequence shown here is derived from an EMBL/GenBank/DDBJ whole genome shotgun (WGS) entry which is preliminary data.</text>
</comment>
<feature type="transmembrane region" description="Helical" evidence="7">
    <location>
        <begin position="63"/>
        <end position="87"/>
    </location>
</feature>
<dbReference type="NCBIfam" id="NF004905">
    <property type="entry name" value="PRK06265.1-5"/>
    <property type="match status" value="1"/>
</dbReference>
<accession>A0A5D3WM77</accession>
<evidence type="ECO:0000313" key="9">
    <source>
        <dbReference type="Proteomes" id="UP000324159"/>
    </source>
</evidence>
<dbReference type="EMBL" id="VNIB01000003">
    <property type="protein sequence ID" value="TYO99186.1"/>
    <property type="molecule type" value="Genomic_DNA"/>
</dbReference>
<feature type="transmembrane region" description="Helical" evidence="7">
    <location>
        <begin position="130"/>
        <end position="153"/>
    </location>
</feature>
<evidence type="ECO:0000256" key="1">
    <source>
        <dbReference type="ARBA" id="ARBA00004651"/>
    </source>
</evidence>
<sequence length="207" mass="21426">MHISDGVLPTTVSVASYVVSGAIAAWSVRRTRNEQLPKIAVVSATFFVASLIHIPFGPTSVHLLLPGLVGALLGPSGFLAIMLGLLLQSLLFQFGGLTALGANALMMGLPALFCGLIFQTLKGQDNRRQMLVGGLAGGLGTLLAAVLLACLLATGGEDFFGVAKLALLAHLPVIGIEAVVTAITISFLARVKPELLQAPFRASREGT</sequence>
<keyword evidence="2" id="KW-0813">Transport</keyword>
<evidence type="ECO:0000256" key="6">
    <source>
        <dbReference type="ARBA" id="ARBA00023136"/>
    </source>
</evidence>
<dbReference type="PANTHER" id="PTHR34229:SF1">
    <property type="entry name" value="METAL TRANSPORT PROTEIN HI_1621-RELATED"/>
    <property type="match status" value="1"/>
</dbReference>
<feature type="transmembrane region" description="Helical" evidence="7">
    <location>
        <begin position="165"/>
        <end position="189"/>
    </location>
</feature>
<feature type="transmembrane region" description="Helical" evidence="7">
    <location>
        <begin position="6"/>
        <end position="27"/>
    </location>
</feature>
<protein>
    <submittedName>
        <fullName evidence="8">Cobalt/nickel transport system permease protein</fullName>
    </submittedName>
</protein>
<feature type="transmembrane region" description="Helical" evidence="7">
    <location>
        <begin position="39"/>
        <end position="57"/>
    </location>
</feature>
<dbReference type="AlphaFoldDB" id="A0A5D3WM77"/>
<dbReference type="GO" id="GO:0005886">
    <property type="term" value="C:plasma membrane"/>
    <property type="evidence" value="ECO:0007669"/>
    <property type="project" value="UniProtKB-SubCell"/>
</dbReference>
<name>A0A5D3WM77_9BACT</name>
<evidence type="ECO:0000256" key="3">
    <source>
        <dbReference type="ARBA" id="ARBA00022475"/>
    </source>
</evidence>
<evidence type="ECO:0000256" key="2">
    <source>
        <dbReference type="ARBA" id="ARBA00022448"/>
    </source>
</evidence>
<dbReference type="PANTHER" id="PTHR34229">
    <property type="entry name" value="METAL TRANSPORT PROTEIN HI_1621-RELATED"/>
    <property type="match status" value="1"/>
</dbReference>
<dbReference type="OrthoDB" id="9792317at2"/>
<keyword evidence="6 7" id="KW-0472">Membrane</keyword>
<keyword evidence="4 7" id="KW-0812">Transmembrane</keyword>
<evidence type="ECO:0000256" key="7">
    <source>
        <dbReference type="SAM" id="Phobius"/>
    </source>
</evidence>
<dbReference type="NCBIfam" id="NF004909">
    <property type="entry name" value="PRK06265.2-5"/>
    <property type="match status" value="1"/>
</dbReference>
<dbReference type="Gene3D" id="1.10.1760.20">
    <property type="match status" value="1"/>
</dbReference>
<evidence type="ECO:0000313" key="8">
    <source>
        <dbReference type="EMBL" id="TYO99186.1"/>
    </source>
</evidence>
<keyword evidence="5 7" id="KW-1133">Transmembrane helix</keyword>
<dbReference type="Proteomes" id="UP000324159">
    <property type="component" value="Unassembled WGS sequence"/>
</dbReference>
<feature type="transmembrane region" description="Helical" evidence="7">
    <location>
        <begin position="94"/>
        <end position="118"/>
    </location>
</feature>
<dbReference type="Pfam" id="PF01891">
    <property type="entry name" value="CbiM"/>
    <property type="match status" value="1"/>
</dbReference>
<evidence type="ECO:0000256" key="4">
    <source>
        <dbReference type="ARBA" id="ARBA00022692"/>
    </source>
</evidence>
<organism evidence="8 9">
    <name type="scientific">Geothermobacter ehrlichii</name>
    <dbReference type="NCBI Taxonomy" id="213224"/>
    <lineage>
        <taxon>Bacteria</taxon>
        <taxon>Pseudomonadati</taxon>
        <taxon>Thermodesulfobacteriota</taxon>
        <taxon>Desulfuromonadia</taxon>
        <taxon>Desulfuromonadales</taxon>
        <taxon>Geothermobacteraceae</taxon>
        <taxon>Geothermobacter</taxon>
    </lineage>
</organism>
<proteinExistence type="predicted"/>
<dbReference type="InterPro" id="IPR002751">
    <property type="entry name" value="CbiM/NikMN"/>
</dbReference>
<dbReference type="RefSeq" id="WP_148895114.1">
    <property type="nucleotide sequence ID" value="NZ_VNIB01000003.1"/>
</dbReference>
<reference evidence="8 9" key="1">
    <citation type="submission" date="2019-07" db="EMBL/GenBank/DDBJ databases">
        <title>Genomic Encyclopedia of Type Strains, Phase IV (KMG-IV): sequencing the most valuable type-strain genomes for metagenomic binning, comparative biology and taxonomic classification.</title>
        <authorList>
            <person name="Goeker M."/>
        </authorList>
    </citation>
    <scope>NUCLEOTIDE SEQUENCE [LARGE SCALE GENOMIC DNA]</scope>
    <source>
        <strain evidence="8 9">SS015</strain>
    </source>
</reference>
<comment type="subcellular location">
    <subcellularLocation>
        <location evidence="1">Cell membrane</location>
        <topology evidence="1">Multi-pass membrane protein</topology>
    </subcellularLocation>
</comment>
<keyword evidence="3" id="KW-1003">Cell membrane</keyword>
<gene>
    <name evidence="8" type="ORF">EDC39_10328</name>
</gene>
<dbReference type="GO" id="GO:0000041">
    <property type="term" value="P:transition metal ion transport"/>
    <property type="evidence" value="ECO:0007669"/>
    <property type="project" value="InterPro"/>
</dbReference>
<evidence type="ECO:0000256" key="5">
    <source>
        <dbReference type="ARBA" id="ARBA00022989"/>
    </source>
</evidence>